<dbReference type="Proteomes" id="UP000821866">
    <property type="component" value="Unassembled WGS sequence"/>
</dbReference>
<reference evidence="1" key="1">
    <citation type="journal article" date="2020" name="Cell">
        <title>Large-Scale Comparative Analyses of Tick Genomes Elucidate Their Genetic Diversity and Vector Capacities.</title>
        <authorList>
            <consortium name="Tick Genome and Microbiome Consortium (TIGMIC)"/>
            <person name="Jia N."/>
            <person name="Wang J."/>
            <person name="Shi W."/>
            <person name="Du L."/>
            <person name="Sun Y."/>
            <person name="Zhan W."/>
            <person name="Jiang J.F."/>
            <person name="Wang Q."/>
            <person name="Zhang B."/>
            <person name="Ji P."/>
            <person name="Bell-Sakyi L."/>
            <person name="Cui X.M."/>
            <person name="Yuan T.T."/>
            <person name="Jiang B.G."/>
            <person name="Yang W.F."/>
            <person name="Lam T.T."/>
            <person name="Chang Q.C."/>
            <person name="Ding S.J."/>
            <person name="Wang X.J."/>
            <person name="Zhu J.G."/>
            <person name="Ruan X.D."/>
            <person name="Zhao L."/>
            <person name="Wei J.T."/>
            <person name="Ye R.Z."/>
            <person name="Que T.C."/>
            <person name="Du C.H."/>
            <person name="Zhou Y.H."/>
            <person name="Cheng J.X."/>
            <person name="Dai P.F."/>
            <person name="Guo W.B."/>
            <person name="Han X.H."/>
            <person name="Huang E.J."/>
            <person name="Li L.F."/>
            <person name="Wei W."/>
            <person name="Gao Y.C."/>
            <person name="Liu J.Z."/>
            <person name="Shao H.Z."/>
            <person name="Wang X."/>
            <person name="Wang C.C."/>
            <person name="Yang T.C."/>
            <person name="Huo Q.B."/>
            <person name="Li W."/>
            <person name="Chen H.Y."/>
            <person name="Chen S.E."/>
            <person name="Zhou L.G."/>
            <person name="Ni X.B."/>
            <person name="Tian J.H."/>
            <person name="Sheng Y."/>
            <person name="Liu T."/>
            <person name="Pan Y.S."/>
            <person name="Xia L.Y."/>
            <person name="Li J."/>
            <person name="Zhao F."/>
            <person name="Cao W.C."/>
        </authorList>
    </citation>
    <scope>NUCLEOTIDE SEQUENCE</scope>
    <source>
        <strain evidence="1">Rmic-2018</strain>
    </source>
</reference>
<evidence type="ECO:0000313" key="1">
    <source>
        <dbReference type="EMBL" id="KAH8026815.1"/>
    </source>
</evidence>
<accession>A0A9J6DXA3</accession>
<dbReference type="EMBL" id="JABSTU010000007">
    <property type="protein sequence ID" value="KAH8026815.1"/>
    <property type="molecule type" value="Genomic_DNA"/>
</dbReference>
<evidence type="ECO:0000313" key="2">
    <source>
        <dbReference type="Proteomes" id="UP000821866"/>
    </source>
</evidence>
<proteinExistence type="predicted"/>
<organism evidence="1 2">
    <name type="scientific">Rhipicephalus microplus</name>
    <name type="common">Cattle tick</name>
    <name type="synonym">Boophilus microplus</name>
    <dbReference type="NCBI Taxonomy" id="6941"/>
    <lineage>
        <taxon>Eukaryota</taxon>
        <taxon>Metazoa</taxon>
        <taxon>Ecdysozoa</taxon>
        <taxon>Arthropoda</taxon>
        <taxon>Chelicerata</taxon>
        <taxon>Arachnida</taxon>
        <taxon>Acari</taxon>
        <taxon>Parasitiformes</taxon>
        <taxon>Ixodida</taxon>
        <taxon>Ixodoidea</taxon>
        <taxon>Ixodidae</taxon>
        <taxon>Rhipicephalinae</taxon>
        <taxon>Rhipicephalus</taxon>
        <taxon>Boophilus</taxon>
    </lineage>
</organism>
<comment type="caution">
    <text evidence="1">The sequence shown here is derived from an EMBL/GenBank/DDBJ whole genome shotgun (WGS) entry which is preliminary data.</text>
</comment>
<keyword evidence="2" id="KW-1185">Reference proteome</keyword>
<name>A0A9J6DXA3_RHIMP</name>
<dbReference type="AlphaFoldDB" id="A0A9J6DXA3"/>
<sequence length="286" mass="31977">MVVTNRERRGRALHRLTALVHGVNWRPMLLADELMAYCWNEPYGCNFVGPIAVVLEHYEQSCAFHVFLCQRCGEIMKNDILAAHYVSRCKHRLSSASLPEVPGRVDDVAVSGGVNRPECNDSARSSCGLNLLLTAAALVDDAPSSSECDGLPACSTKGRTKGPKGDLPQEALTTAWFIETIYRWFKVLASRTTRLGISKLNDQKYEDSLIFLKDMVTLFTDLKIGSPSKHVWKPVQTGITLVCKIALELQHYYLNEKVFFFVLLSRFGQDALEHLFSTLRAKNAVP</sequence>
<protein>
    <submittedName>
        <fullName evidence="1">Uncharacterized protein</fullName>
    </submittedName>
</protein>
<reference evidence="1" key="2">
    <citation type="submission" date="2021-09" db="EMBL/GenBank/DDBJ databases">
        <authorList>
            <person name="Jia N."/>
            <person name="Wang J."/>
            <person name="Shi W."/>
            <person name="Du L."/>
            <person name="Sun Y."/>
            <person name="Zhan W."/>
            <person name="Jiang J."/>
            <person name="Wang Q."/>
            <person name="Zhang B."/>
            <person name="Ji P."/>
            <person name="Sakyi L.B."/>
            <person name="Cui X."/>
            <person name="Yuan T."/>
            <person name="Jiang B."/>
            <person name="Yang W."/>
            <person name="Lam T.T.-Y."/>
            <person name="Chang Q."/>
            <person name="Ding S."/>
            <person name="Wang X."/>
            <person name="Zhu J."/>
            <person name="Ruan X."/>
            <person name="Zhao L."/>
            <person name="Wei J."/>
            <person name="Que T."/>
            <person name="Du C."/>
            <person name="Cheng J."/>
            <person name="Dai P."/>
            <person name="Han X."/>
            <person name="Huang E."/>
            <person name="Gao Y."/>
            <person name="Liu J."/>
            <person name="Shao H."/>
            <person name="Ye R."/>
            <person name="Li L."/>
            <person name="Wei W."/>
            <person name="Wang X."/>
            <person name="Wang C."/>
            <person name="Huo Q."/>
            <person name="Li W."/>
            <person name="Guo W."/>
            <person name="Chen H."/>
            <person name="Chen S."/>
            <person name="Zhou L."/>
            <person name="Zhou L."/>
            <person name="Ni X."/>
            <person name="Tian J."/>
            <person name="Zhou Y."/>
            <person name="Sheng Y."/>
            <person name="Liu T."/>
            <person name="Pan Y."/>
            <person name="Xia L."/>
            <person name="Li J."/>
            <person name="Zhao F."/>
            <person name="Cao W."/>
        </authorList>
    </citation>
    <scope>NUCLEOTIDE SEQUENCE</scope>
    <source>
        <strain evidence="1">Rmic-2018</strain>
        <tissue evidence="1">Larvae</tissue>
    </source>
</reference>
<gene>
    <name evidence="1" type="ORF">HPB51_025023</name>
</gene>
<dbReference type="SUPFAM" id="SSF49599">
    <property type="entry name" value="TRAF domain-like"/>
    <property type="match status" value="1"/>
</dbReference>